<dbReference type="FunFam" id="1.20.920.20:FF:000002">
    <property type="entry name" value="Cytoplasmic dynein 1 heavy chain"/>
    <property type="match status" value="1"/>
</dbReference>
<feature type="coiled-coil region" evidence="22">
    <location>
        <begin position="2954"/>
        <end position="2998"/>
    </location>
</feature>
<dbReference type="InterPro" id="IPR041228">
    <property type="entry name" value="Dynein_C"/>
</dbReference>
<evidence type="ECO:0000259" key="31">
    <source>
        <dbReference type="Pfam" id="PF18199"/>
    </source>
</evidence>
<dbReference type="FunFam" id="3.20.180.20:FF:000002">
    <property type="entry name" value="Cytoplasmic dynein heavy chain 1"/>
    <property type="match status" value="1"/>
</dbReference>
<feature type="domain" description="Dynein heavy chain region D6 P-loop" evidence="23">
    <location>
        <begin position="3732"/>
        <end position="3841"/>
    </location>
</feature>
<dbReference type="GO" id="GO:0030030">
    <property type="term" value="P:cell projection organization"/>
    <property type="evidence" value="ECO:0007669"/>
    <property type="project" value="UniProtKB-KW"/>
</dbReference>
<evidence type="ECO:0000259" key="30">
    <source>
        <dbReference type="Pfam" id="PF18198"/>
    </source>
</evidence>
<keyword evidence="6" id="KW-0217">Developmental protein</keyword>
<dbReference type="InterPro" id="IPR042222">
    <property type="entry name" value="Dynein_2_N"/>
</dbReference>
<evidence type="ECO:0000259" key="33">
    <source>
        <dbReference type="Pfam" id="PF22597"/>
    </source>
</evidence>
<evidence type="ECO:0000256" key="9">
    <source>
        <dbReference type="ARBA" id="ARBA00022701"/>
    </source>
</evidence>
<dbReference type="Pfam" id="PF08393">
    <property type="entry name" value="DHC_N2"/>
    <property type="match status" value="1"/>
</dbReference>
<accession>A0A085N7F3</accession>
<feature type="coiled-coil region" evidence="22">
    <location>
        <begin position="3124"/>
        <end position="3172"/>
    </location>
</feature>
<dbReference type="Pfam" id="PF08385">
    <property type="entry name" value="DHC_N1"/>
    <property type="match status" value="1"/>
</dbReference>
<evidence type="ECO:0000256" key="8">
    <source>
        <dbReference type="ARBA" id="ARBA00022490"/>
    </source>
</evidence>
<evidence type="ECO:0000256" key="18">
    <source>
        <dbReference type="ARBA" id="ARBA00023175"/>
    </source>
</evidence>
<protein>
    <recommendedName>
        <fullName evidence="21">Cytoplasmic dynein 2 heavy chain 1</fullName>
    </recommendedName>
    <alternativeName>
        <fullName evidence="5">Dynein heavy chain, cytoplasmic</fullName>
    </alternativeName>
</protein>
<dbReference type="Pfam" id="PF18198">
    <property type="entry name" value="AAA_lid_11"/>
    <property type="match status" value="1"/>
</dbReference>
<dbReference type="Proteomes" id="UP000030758">
    <property type="component" value="Unassembled WGS sequence"/>
</dbReference>
<dbReference type="Pfam" id="PF12777">
    <property type="entry name" value="MT"/>
    <property type="match status" value="1"/>
</dbReference>
<evidence type="ECO:0000259" key="28">
    <source>
        <dbReference type="Pfam" id="PF12780"/>
    </source>
</evidence>
<keyword evidence="16" id="KW-0969">Cilium</keyword>
<evidence type="ECO:0000256" key="22">
    <source>
        <dbReference type="SAM" id="Coils"/>
    </source>
</evidence>
<evidence type="ECO:0000256" key="14">
    <source>
        <dbReference type="ARBA" id="ARBA00023017"/>
    </source>
</evidence>
<dbReference type="Gene3D" id="1.20.140.100">
    <property type="entry name" value="Dynein heavy chain, N-terminal domain 2"/>
    <property type="match status" value="1"/>
</dbReference>
<dbReference type="GO" id="GO:0005938">
    <property type="term" value="C:cell cortex"/>
    <property type="evidence" value="ECO:0007669"/>
    <property type="project" value="UniProtKB-ARBA"/>
</dbReference>
<evidence type="ECO:0000259" key="27">
    <source>
        <dbReference type="Pfam" id="PF12777"/>
    </source>
</evidence>
<evidence type="ECO:0000256" key="15">
    <source>
        <dbReference type="ARBA" id="ARBA00023054"/>
    </source>
</evidence>
<evidence type="ECO:0000256" key="16">
    <source>
        <dbReference type="ARBA" id="ARBA00023069"/>
    </source>
</evidence>
<feature type="domain" description="Dynein heavy chain linker" evidence="25">
    <location>
        <begin position="1097"/>
        <end position="1496"/>
    </location>
</feature>
<keyword evidence="8" id="KW-0963">Cytoplasm</keyword>
<keyword evidence="14" id="KW-0243">Dynein</keyword>
<dbReference type="Gene3D" id="1.20.920.30">
    <property type="match status" value="1"/>
</dbReference>
<dbReference type="InterPro" id="IPR043157">
    <property type="entry name" value="Dynein_AAA1S"/>
</dbReference>
<dbReference type="GO" id="GO:1902850">
    <property type="term" value="P:microtubule cytoskeleton organization involved in mitosis"/>
    <property type="evidence" value="ECO:0007669"/>
    <property type="project" value="UniProtKB-ARBA"/>
</dbReference>
<dbReference type="InterPro" id="IPR026983">
    <property type="entry name" value="DHC"/>
</dbReference>
<dbReference type="Pfam" id="PF21264">
    <property type="entry name" value="DYNC2H1_AAA_dom"/>
    <property type="match status" value="1"/>
</dbReference>
<keyword evidence="20" id="KW-0966">Cell projection</keyword>
<evidence type="ECO:0000256" key="2">
    <source>
        <dbReference type="ARBA" id="ARBA00004202"/>
    </source>
</evidence>
<dbReference type="Gene3D" id="1.10.8.710">
    <property type="match status" value="1"/>
</dbReference>
<dbReference type="InterPro" id="IPR024743">
    <property type="entry name" value="Dynein_HC_stalk"/>
</dbReference>
<evidence type="ECO:0000259" key="29">
    <source>
        <dbReference type="Pfam" id="PF12781"/>
    </source>
</evidence>
<dbReference type="GO" id="GO:0051959">
    <property type="term" value="F:dynein light intermediate chain binding"/>
    <property type="evidence" value="ECO:0007669"/>
    <property type="project" value="InterPro"/>
</dbReference>
<keyword evidence="9" id="KW-0493">Microtubule</keyword>
<sequence>MFADDPRANFLFQTASSYFGAPLKGADLDERSAEALSRFLNEPKCGSIAFCWSRPKRKLTCSELVPTFGENDSTLCIAFYKTKPIALDRENLQEIVSVVSVRLPTVAESLLGAVEKVFAPPILRVDNVTQADAAVQRLVNELQTDLTKTLSSSKQWSKEGRDHERLKYDFYSLMNEVTYWSSIKNDANPDRSDFFCSTLKTVAEEFESLSSMSFIDASSLMDRVQNAFEELWTQQAFEPYPEARMLNLLQVVENELVSLVHSRLRPLKYWNESYALVRDQLLPALSLCEQWRDACTTLTGSYWKKWVTWKWQGDTYSCPRLQRLSDRLKQLLSLCAGKQILSGLVDQHTVQDIDRLWQLPPEFNPLYCNAYNDDCWKKQAEKIEKKFGTLTREIMLHMKLLAPSPESFSLHETLQRFLTYKDLFCIPLVKHEISAERETLLFRVTEQLKLNQECFRRKTGSWAVFPKTDLSDTTVLIARTKQEEMQITELLETVAELVDDLPGFGDLQEKCTTFKDELKTYRDDTFQRCLIKSCQVMELDHRNGTMRVNYSDELVRLAKDVRQLLSLGYKIPQRIQLCAQNAQKFLKYAMIMKQVAHFYNNAEAEVLPCLQAVMLNTAYAFERLINGLKSSHGENDSSISVTWEKSEDLENYLAKLKSAAERIANLSRMFLYYHQQIGQKIGSLKETSLLGQQLIWKETLNQAREIFDEAERLGASAENMKPWKIHWDMELVKVLEHQYQLGLEKLNETMPTLQAELRLVQKSVKLYPSEEELRAKYEKEMKRFINIPINFKGFLHTVPSERSIFARVVEQNSKRIEEAYGKLNDLFKQVRDFLEKYKDLGIIGEPNLEEVVATKFCEPSDWESAFREIKMRGKAMEKMPRSIIVCSVVINTEPLKVAAESRLQQAYEVLLVTLRSSCLSHCQQANEVLSEAIKSLCERPQSAEEIKTVQSVHLNFVKKKAEIDTMTTGLEAKHQLYKNVSGGGIQEMNQTRQLVQQFNSALTLHQKTMEAQTELLKRNFSSRVQTHKQTVEKFAAKWYQFKPLCDAAKDLGEGKLLEIANSLFQRRSELDEILDEAEQLRAEAEDLGLDKPDFTNLEEVKKSLMSSEAVWLPYHQFTSTLNELGKEEWLLFRKKLHVFADFLNTWKEKLKNLPVNFVTGQVQANVTKYLALLPHLKFCIGEHFDSDHWVEFCRLLKLPADVKYDKLVLRNLLLASDSITDGISNIKKLNSSAQVEVSVREAIAELDTWAATCTFQLTLLSDKKRQNLSLITNWNDVLNQVHDKQALLESIKKSSLNNVQFDKRSFWQDSLVDLNERIQCLHEVQRRWVYLEPIFSKGVLPKDWSRFQRVDHHFRAIMGRLEQDSRVMNLRSPDMSKIQFSSMREQLLECQKALNHYLEEKRCQFPRFYFVGDDDLLAILGQADQPDIIKAHIQKLFPSVSTVHFSPSSKSLTAIVSAEGEVVQLRKAVEIVENDWAWLKTLEESIKFTLKDLLQAALSAINKAIPLDPSKYPCQILCLAERIRFSNLCEKALQSKTLRDLHRKLKTQINTYASIQPDSVVLQSKLKALTLDAVHAVGVLDDLIEHESASTGCWYWQKQLRFYVEADGEVVVKQLDASFMYGFEYTGQITRLVQTPLTDRCFLTFTQAMKLGFCANPYGPTGTGKTETVKALGSLLGRTVLVFNCDESADVRSMARMFAGLVQCGAWGCFDEFNRLEESVMSVIAMHIKAIQCALQSGSERCKLLEREVPLNSNSAIFITLNPAGKHYGGRQKLPDNLKLLFRPVAMLTADDEIIAENLLLAEGFTHSKAIGAKLVCLFNMFRQVRSFIGIFTSFNLLSDTLSRQQHYDWGLRTLKSVTRNAGHFHRTMKPSITSAQSVEEKEGSIVMMALRMNCLSKLTGEDGKTFDALLRQVFINIQPTSIPNDSLNSAIESAFSAVGFFPTEAQKIKVQELYDQLQQRTGVIILGESGSGKTSLWKILLQALSQLKQTVKAYHFNPNAMTKRQLLGYVNPDTREWCDGLIPYLCRKSASEEVWSFIVCDGEVEPEWIEALNSVFDDNKLLTLTSGERIQIGSNVNFIFECTNLHNASPATVSRMGFVYLSTETVGVEVQLRRFVQTQPQVAREQLSSWLRDYFKSSAAVLAGMDSTTIQKSEYGKIVNGLSLLNDVRRKRDFLLKLCRGLGGNLERKAKEEFTKKVSASSTLELFEMAGERLPDLSRPTNVTYDAANDAYITFDGYIEESLIPDVNAAADVPLARTVSISEAHEILNVLMYESHRPFILAGPTGCGKWSLIHLCVQEMPSTQLCCVHCSKETTVEHLLEKLRQYTTRSSDLHGQRLRPKDCDKLVFYIRTLNACKVSSRGTSALISFLQQVVLSMLLNVSSFFPHALLVAGNMWRVLRWQFRMGNLAECSDCVQRKLIIRRWREKLLGQICIYGTCLLDKARERITYYCLMFPNYFCSYPSEPELHLICTTFLKPVLRSLCRAKFVESIDAITSSFVRAMVSLYLKISTAFDLENCMNYAFTPTDLICWTVGLSRYANNSGTHEELVSIWLYEGRCIFEDRLVTDEEKKWFKSIFREVLEKERIMILDGAEGEESAYYVSFSNGSDVKVRGVQADVRLCRIEPDALSSVLEKAISTFKYEMYDLNIVIIEELLKLVARMDRAIHSSYKNSVVLIGPSGFGRRTAISLLAYVLQLRTISLTVVPGYDYKSYKSSLKQVVQAACTAKEPLVFIVEDYQLLSAEFYEPIYSLLKCGEIPGLFKPEEIEPLLNQLREQAFQDSYEGTLYSYFTHRVKYNLRTILVLDVGDSSLIPVSRRYADCFRECTVISFDKWTTSSMVKTAQYLLSVHDGEDIADKPIPHAQSAPLLPETAQMVYCTIAEQNAVPRRYVAFLNQIKKLQFEKGAAIRSRLSILQSGISKLNEARSITEKLKAEAVQNSNLLIGKQKQADGMLEEITASITAANNQKSNMEALKRKREEENQLLEEQRNAIEAKLSKIEPLIKQAKDDVQAIRADSLSEIRSLRAPPETIRDILEAVLLFMGIYDCSWASMRTFLSKSAVKEEIINFDAHRITPQSLEKVSELVKRKLNSFEPSNAKRASAAAAPLAAWVMANMKYAEILNKIAPLEQKKQKLQKSIKLMERQIDSIRSGLQSADESASQLRAKFQTLTSEASEIKFKLDNESKTLQAAETLTTKLGSEYERWKLQLSSITKELENLPRLALLAAVFLHFMISQSESTRRKVMKSLQGVISTEGFDFLRFMGTEVNYLNLKREGLPDDDTAVENALAVLNGCQVALLLDPSQQSTAWLLKHSEKVSKVEAVSQKDANYVTQLELSIRFGKTLILSDVNGVDPVLHSVLREQFLYQGGRRIMKVGEKVVDCHENFKLYLCTDQTFLTLPSCTEPLLMKIDFSLVESGLTSQLLSLSIREMNPDLEKRRREVLEEYEDMKCRLESTEEAILSQLATLKGGILEDSELLETLNAAKESSTKIETSMKESSTLRSKVEAERIAFLPLAKVACSVYFVIAELYKLCEIYNYSLRFFMKLYSSVISKQKNSNANELSIKKLRNVFIWNVIDAVGRSVFQSEHMIFVFRLVLAIYPEHFHSNEWECFLRISEASGLSLKAQDVPEWTESYSKQGLTMLKTFLPELYNSLDLANKSQWSRFMEAVACEDELPAQLKSKTSLFQQLLIVATLREDKLLSSMNRFLNNVVGRESWRPNRSQLSHLLPESTCNEPLLIISTFGADPSMEVEELAISVVGSSNYVQLAMGNEECDLAINLIRECATKGKWLCLKNLHLVAGWVPCMEAELSRLKPADSFRLWLITERNVNFQSSFLRNCLKFIYEAPSGLKQNLLQTWSSQEASSLMQLPTSNVRALFALSLLHAICQERRTYIPQGWCKFYEFTYSDFKTGLDIVNTWLTKKTEESWQFVREVLENVIYGCRIEDAADATVLRMFLAKLFNKNLASDAPVTLLEKLALPRSNLHEEYENAIRRISDKQSLELMGLPSNIQRSWELQEGRIQVERINRLHLSDKCETRLDQKSICMALKSLLHVWKQLNHGKQIAKLRSPIDATDRKKLSPIESFALKEHSLAVELACVIHADLTIIHKAIQFNTPYGSESRHTIFQLFNNETPDKWQALWDGPSQPMSFLKVMASKSLDIHEWLEKGIKGNLLTEPINMSMFFRPAAFLSSFRQQTALRQNIGLDTLIFQLAWSDDSPAFLSCRLIGLRIEGAVFDGKVLREVNSSSLPISQVPDAFATWVPSVNNSRIHFLVASSFSLVIQEYQSLINSFRTSLLR</sequence>
<evidence type="ECO:0000256" key="6">
    <source>
        <dbReference type="ARBA" id="ARBA00022473"/>
    </source>
</evidence>
<evidence type="ECO:0000256" key="19">
    <source>
        <dbReference type="ARBA" id="ARBA00023212"/>
    </source>
</evidence>
<dbReference type="GO" id="GO:0005886">
    <property type="term" value="C:plasma membrane"/>
    <property type="evidence" value="ECO:0007669"/>
    <property type="project" value="UniProtKB-SubCell"/>
</dbReference>
<evidence type="ECO:0000256" key="5">
    <source>
        <dbReference type="ARBA" id="ARBA00022197"/>
    </source>
</evidence>
<feature type="domain" description="Dynein heavy chain C-terminal" evidence="31">
    <location>
        <begin position="4065"/>
        <end position="4261"/>
    </location>
</feature>
<evidence type="ECO:0000256" key="17">
    <source>
        <dbReference type="ARBA" id="ARBA00023136"/>
    </source>
</evidence>
<dbReference type="Pfam" id="PF18199">
    <property type="entry name" value="Dynein_C"/>
    <property type="match status" value="1"/>
</dbReference>
<dbReference type="InterPro" id="IPR043160">
    <property type="entry name" value="Dynein_C_barrel"/>
</dbReference>
<dbReference type="Gene3D" id="1.10.8.720">
    <property type="entry name" value="Region D6 of dynein motor"/>
    <property type="match status" value="1"/>
</dbReference>
<evidence type="ECO:0000259" key="25">
    <source>
        <dbReference type="Pfam" id="PF08393"/>
    </source>
</evidence>
<keyword evidence="10" id="KW-0677">Repeat</keyword>
<comment type="similarity">
    <text evidence="4">Belongs to the dynein heavy chain family.</text>
</comment>
<dbReference type="GO" id="GO:0005524">
    <property type="term" value="F:ATP binding"/>
    <property type="evidence" value="ECO:0007669"/>
    <property type="project" value="UniProtKB-KW"/>
</dbReference>
<dbReference type="Gene3D" id="3.40.50.300">
    <property type="entry name" value="P-loop containing nucleotide triphosphate hydrolases"/>
    <property type="match status" value="6"/>
</dbReference>
<dbReference type="Pfam" id="PF22597">
    <property type="entry name" value="DYN_lid"/>
    <property type="match status" value="1"/>
</dbReference>
<proteinExistence type="inferred from homology"/>
<keyword evidence="18" id="KW-0505">Motor protein</keyword>
<dbReference type="InterPro" id="IPR049400">
    <property type="entry name" value="DYNC2H1_AAA_dom"/>
</dbReference>
<dbReference type="Pfam" id="PF03028">
    <property type="entry name" value="Dynein_heavy"/>
    <property type="match status" value="1"/>
</dbReference>
<keyword evidence="12" id="KW-0970">Cilium biogenesis/degradation</keyword>
<dbReference type="InterPro" id="IPR004273">
    <property type="entry name" value="Dynein_heavy_D6_P-loop"/>
</dbReference>
<evidence type="ECO:0000256" key="1">
    <source>
        <dbReference type="ARBA" id="ARBA00004138"/>
    </source>
</evidence>
<reference evidence="34" key="1">
    <citation type="journal article" date="2014" name="Nat. Genet.">
        <title>Genome and transcriptome of the porcine whipworm Trichuris suis.</title>
        <authorList>
            <person name="Jex A.R."/>
            <person name="Nejsum P."/>
            <person name="Schwarz E.M."/>
            <person name="Hu L."/>
            <person name="Young N.D."/>
            <person name="Hall R.S."/>
            <person name="Korhonen P.K."/>
            <person name="Liao S."/>
            <person name="Thamsborg S."/>
            <person name="Xia J."/>
            <person name="Xu P."/>
            <person name="Wang S."/>
            <person name="Scheerlinck J.P."/>
            <person name="Hofmann A."/>
            <person name="Sternberg P.W."/>
            <person name="Wang J."/>
            <person name="Gasser R.B."/>
        </authorList>
    </citation>
    <scope>NUCLEOTIDE SEQUENCE [LARGE SCALE GENOMIC DNA]</scope>
    <source>
        <strain evidence="34">DCEP-RM93F</strain>
    </source>
</reference>
<dbReference type="Gene3D" id="1.20.1270.280">
    <property type="match status" value="1"/>
</dbReference>
<dbReference type="InterPro" id="IPR035706">
    <property type="entry name" value="AAA_9"/>
</dbReference>
<dbReference type="PANTHER" id="PTHR45703:SF22">
    <property type="entry name" value="DYNEIN CYTOPLASMIC 2 HEAVY CHAIN 1"/>
    <property type="match status" value="1"/>
</dbReference>
<dbReference type="InterPro" id="IPR025662">
    <property type="entry name" value="Sigma_54_int_dom_ATP-bd_1"/>
</dbReference>
<feature type="domain" description="Dynein heavy chain AAA module D4" evidence="28">
    <location>
        <begin position="2647"/>
        <end position="2861"/>
    </location>
</feature>
<dbReference type="GO" id="GO:0000070">
    <property type="term" value="P:mitotic sister chromatid segregation"/>
    <property type="evidence" value="ECO:0007669"/>
    <property type="project" value="UniProtKB-ARBA"/>
</dbReference>
<evidence type="ECO:0000256" key="20">
    <source>
        <dbReference type="ARBA" id="ARBA00023273"/>
    </source>
</evidence>
<dbReference type="InterPro" id="IPR013602">
    <property type="entry name" value="Dynein_heavy_linker"/>
</dbReference>
<feature type="domain" description="Dynein heavy chain AAA lid" evidence="30">
    <location>
        <begin position="3874"/>
        <end position="4008"/>
    </location>
</feature>
<evidence type="ECO:0000259" key="23">
    <source>
        <dbReference type="Pfam" id="PF03028"/>
    </source>
</evidence>
<dbReference type="PROSITE" id="PS00675">
    <property type="entry name" value="SIGMA54_INTERACT_1"/>
    <property type="match status" value="1"/>
</dbReference>
<evidence type="ECO:0000256" key="3">
    <source>
        <dbReference type="ARBA" id="ARBA00004245"/>
    </source>
</evidence>
<feature type="domain" description="Dynein heavy chain hydrolytic ATP-binding dynein motor region" evidence="26">
    <location>
        <begin position="1621"/>
        <end position="1975"/>
    </location>
</feature>
<keyword evidence="13" id="KW-0067">ATP-binding</keyword>
<feature type="domain" description="Dynein heavy chain ATP-binding dynein motor region" evidence="29">
    <location>
        <begin position="3273"/>
        <end position="3490"/>
    </location>
</feature>
<dbReference type="InterPro" id="IPR035699">
    <property type="entry name" value="AAA_6"/>
</dbReference>
<gene>
    <name evidence="34" type="ORF">M514_08756</name>
</gene>
<dbReference type="Pfam" id="PF12775">
    <property type="entry name" value="AAA_7"/>
    <property type="match status" value="1"/>
</dbReference>
<dbReference type="Gene3D" id="1.10.8.1220">
    <property type="match status" value="1"/>
</dbReference>
<dbReference type="Pfam" id="PF12781">
    <property type="entry name" value="AAA_9"/>
    <property type="match status" value="1"/>
</dbReference>
<dbReference type="InterPro" id="IPR042228">
    <property type="entry name" value="Dynein_linker_3"/>
</dbReference>
<keyword evidence="11" id="KW-0547">Nucleotide-binding</keyword>
<dbReference type="Gene3D" id="3.10.490.20">
    <property type="match status" value="1"/>
</dbReference>
<dbReference type="GO" id="GO:0008569">
    <property type="term" value="F:minus-end-directed microtubule motor activity"/>
    <property type="evidence" value="ECO:0007669"/>
    <property type="project" value="InterPro"/>
</dbReference>
<feature type="domain" description="Dynein heavy chain tail" evidence="24">
    <location>
        <begin position="199"/>
        <end position="624"/>
    </location>
</feature>
<keyword evidence="19" id="KW-0206">Cytoskeleton</keyword>
<dbReference type="InterPro" id="IPR041658">
    <property type="entry name" value="AAA_lid_11"/>
</dbReference>
<feature type="coiled-coil region" evidence="22">
    <location>
        <begin position="3431"/>
        <end position="3458"/>
    </location>
</feature>
<evidence type="ECO:0000259" key="24">
    <source>
        <dbReference type="Pfam" id="PF08385"/>
    </source>
</evidence>
<dbReference type="Gene3D" id="3.20.180.20">
    <property type="entry name" value="Dynein heavy chain, N-terminal domain 2"/>
    <property type="match status" value="1"/>
</dbReference>
<evidence type="ECO:0000256" key="21">
    <source>
        <dbReference type="ARBA" id="ARBA00023902"/>
    </source>
</evidence>
<dbReference type="InterPro" id="IPR042219">
    <property type="entry name" value="AAA_lid_11_sf"/>
</dbReference>
<dbReference type="InterPro" id="IPR054354">
    <property type="entry name" value="DYNC2H1-like_lid"/>
</dbReference>
<dbReference type="GO" id="GO:0030473">
    <property type="term" value="P:nuclear migration along microtubule"/>
    <property type="evidence" value="ECO:0007669"/>
    <property type="project" value="UniProtKB-ARBA"/>
</dbReference>
<dbReference type="SUPFAM" id="SSF52540">
    <property type="entry name" value="P-loop containing nucleoside triphosphate hydrolases"/>
    <property type="match status" value="3"/>
</dbReference>
<dbReference type="GO" id="GO:0030286">
    <property type="term" value="C:dynein complex"/>
    <property type="evidence" value="ECO:0007669"/>
    <property type="project" value="UniProtKB-KW"/>
</dbReference>
<dbReference type="FunFam" id="3.40.50.300:FF:000996">
    <property type="entry name" value="Cytoplasmic dynein heavy chain"/>
    <property type="match status" value="1"/>
</dbReference>
<feature type="domain" description="Cytoplasmic dynein 2 heavy chain 1 AAA+ ATPase" evidence="32">
    <location>
        <begin position="2112"/>
        <end position="2199"/>
    </location>
</feature>
<dbReference type="EMBL" id="KL367539">
    <property type="protein sequence ID" value="KFD65399.1"/>
    <property type="molecule type" value="Genomic_DNA"/>
</dbReference>
<organism evidence="34">
    <name type="scientific">Trichuris suis</name>
    <name type="common">pig whipworm</name>
    <dbReference type="NCBI Taxonomy" id="68888"/>
    <lineage>
        <taxon>Eukaryota</taxon>
        <taxon>Metazoa</taxon>
        <taxon>Ecdysozoa</taxon>
        <taxon>Nematoda</taxon>
        <taxon>Enoplea</taxon>
        <taxon>Dorylaimia</taxon>
        <taxon>Trichinellida</taxon>
        <taxon>Trichuridae</taxon>
        <taxon>Trichuris</taxon>
    </lineage>
</organism>
<dbReference type="Gene3D" id="6.10.140.1060">
    <property type="match status" value="1"/>
</dbReference>
<feature type="domain" description="Dynein heavy chain coiled coil stalk" evidence="27">
    <location>
        <begin position="2915"/>
        <end position="3243"/>
    </location>
</feature>
<dbReference type="GO" id="GO:0005929">
    <property type="term" value="C:cilium"/>
    <property type="evidence" value="ECO:0007669"/>
    <property type="project" value="UniProtKB-SubCell"/>
</dbReference>
<dbReference type="GO" id="GO:0045505">
    <property type="term" value="F:dynein intermediate chain binding"/>
    <property type="evidence" value="ECO:0007669"/>
    <property type="project" value="InterPro"/>
</dbReference>
<dbReference type="PANTHER" id="PTHR45703">
    <property type="entry name" value="DYNEIN HEAVY CHAIN"/>
    <property type="match status" value="1"/>
</dbReference>
<evidence type="ECO:0000259" key="26">
    <source>
        <dbReference type="Pfam" id="PF12774"/>
    </source>
</evidence>
<evidence type="ECO:0000256" key="11">
    <source>
        <dbReference type="ARBA" id="ARBA00022741"/>
    </source>
</evidence>
<feature type="coiled-coil region" evidence="22">
    <location>
        <begin position="1060"/>
        <end position="1090"/>
    </location>
</feature>
<keyword evidence="15 22" id="KW-0175">Coiled coil</keyword>
<keyword evidence="7" id="KW-1003">Cell membrane</keyword>
<evidence type="ECO:0000256" key="4">
    <source>
        <dbReference type="ARBA" id="ARBA00008887"/>
    </source>
</evidence>
<dbReference type="SUPFAM" id="SSF90257">
    <property type="entry name" value="Myosin rod fragments"/>
    <property type="match status" value="1"/>
</dbReference>
<name>A0A085N7F3_9BILA</name>
<dbReference type="Gene3D" id="1.20.920.20">
    <property type="match status" value="1"/>
</dbReference>
<evidence type="ECO:0000256" key="12">
    <source>
        <dbReference type="ARBA" id="ARBA00022794"/>
    </source>
</evidence>
<comment type="subcellular location">
    <subcellularLocation>
        <location evidence="2">Cell membrane</location>
        <topology evidence="2">Peripheral membrane protein</topology>
    </subcellularLocation>
    <subcellularLocation>
        <location evidence="1">Cell projection</location>
        <location evidence="1">Cilium</location>
    </subcellularLocation>
    <subcellularLocation>
        <location evidence="3">Cytoplasm</location>
        <location evidence="3">Cytoskeleton</location>
    </subcellularLocation>
</comment>
<evidence type="ECO:0000256" key="10">
    <source>
        <dbReference type="ARBA" id="ARBA00022737"/>
    </source>
</evidence>
<dbReference type="InterPro" id="IPR027417">
    <property type="entry name" value="P-loop_NTPase"/>
</dbReference>
<dbReference type="InterPro" id="IPR024317">
    <property type="entry name" value="Dynein_heavy_chain_D4_dom"/>
</dbReference>
<dbReference type="Gene3D" id="1.20.58.1120">
    <property type="match status" value="1"/>
</dbReference>
<dbReference type="Pfam" id="PF12774">
    <property type="entry name" value="AAA_6"/>
    <property type="match status" value="1"/>
</dbReference>
<dbReference type="InterPro" id="IPR013594">
    <property type="entry name" value="Dynein_heavy_tail"/>
</dbReference>
<evidence type="ECO:0000256" key="7">
    <source>
        <dbReference type="ARBA" id="ARBA00022475"/>
    </source>
</evidence>
<evidence type="ECO:0000313" key="34">
    <source>
        <dbReference type="EMBL" id="KFD65399.1"/>
    </source>
</evidence>
<evidence type="ECO:0000259" key="32">
    <source>
        <dbReference type="Pfam" id="PF21264"/>
    </source>
</evidence>
<dbReference type="GO" id="GO:0000235">
    <property type="term" value="C:astral microtubule"/>
    <property type="evidence" value="ECO:0007669"/>
    <property type="project" value="UniProtKB-ARBA"/>
</dbReference>
<evidence type="ECO:0000256" key="13">
    <source>
        <dbReference type="ARBA" id="ARBA00022840"/>
    </source>
</evidence>
<feature type="domain" description="Dynein 2 heavy chain 1 cytoplasmic ATPase lid" evidence="33">
    <location>
        <begin position="2491"/>
        <end position="2571"/>
    </location>
</feature>
<keyword evidence="17" id="KW-0472">Membrane</keyword>
<dbReference type="Pfam" id="PF12780">
    <property type="entry name" value="AAA_8"/>
    <property type="match status" value="1"/>
</dbReference>